<reference evidence="4" key="1">
    <citation type="submission" date="2025-08" db="UniProtKB">
        <authorList>
            <consortium name="RefSeq"/>
        </authorList>
    </citation>
    <scope>IDENTIFICATION</scope>
    <source>
        <tissue evidence="4">Gonads</tissue>
    </source>
</reference>
<dbReference type="InterPro" id="IPR052560">
    <property type="entry name" value="RdDP_mobile_element"/>
</dbReference>
<feature type="region of interest" description="Disordered" evidence="1">
    <location>
        <begin position="1"/>
        <end position="23"/>
    </location>
</feature>
<dbReference type="Proteomes" id="UP000504635">
    <property type="component" value="Unplaced"/>
</dbReference>
<dbReference type="GeneID" id="115880697"/>
<dbReference type="PANTHER" id="PTHR36688">
    <property type="entry name" value="ENDO/EXONUCLEASE/PHOSPHATASE DOMAIN-CONTAINING PROTEIN"/>
    <property type="match status" value="1"/>
</dbReference>
<protein>
    <submittedName>
        <fullName evidence="4">Uncharacterized protein LOC115880697</fullName>
    </submittedName>
</protein>
<dbReference type="KEGG" id="soy:115880697"/>
<dbReference type="InParanoid" id="A0A6J2XTD2"/>
<evidence type="ECO:0000256" key="1">
    <source>
        <dbReference type="SAM" id="MobiDB-lite"/>
    </source>
</evidence>
<feature type="non-terminal residue" evidence="4">
    <location>
        <position position="1"/>
    </location>
</feature>
<evidence type="ECO:0000313" key="3">
    <source>
        <dbReference type="Proteomes" id="UP000504635"/>
    </source>
</evidence>
<organism evidence="3 4">
    <name type="scientific">Sitophilus oryzae</name>
    <name type="common">Rice weevil</name>
    <name type="synonym">Curculio oryzae</name>
    <dbReference type="NCBI Taxonomy" id="7048"/>
    <lineage>
        <taxon>Eukaryota</taxon>
        <taxon>Metazoa</taxon>
        <taxon>Ecdysozoa</taxon>
        <taxon>Arthropoda</taxon>
        <taxon>Hexapoda</taxon>
        <taxon>Insecta</taxon>
        <taxon>Pterygota</taxon>
        <taxon>Neoptera</taxon>
        <taxon>Endopterygota</taxon>
        <taxon>Coleoptera</taxon>
        <taxon>Polyphaga</taxon>
        <taxon>Cucujiformia</taxon>
        <taxon>Curculionidae</taxon>
        <taxon>Dryophthorinae</taxon>
        <taxon>Sitophilus</taxon>
    </lineage>
</organism>
<keyword evidence="3" id="KW-1185">Reference proteome</keyword>
<dbReference type="PANTHER" id="PTHR36688:SF1">
    <property type="entry name" value="ENDONUCLEASE_EXONUCLEASE_PHOSPHATASE DOMAIN-CONTAINING PROTEIN"/>
    <property type="match status" value="1"/>
</dbReference>
<dbReference type="Pfam" id="PF00078">
    <property type="entry name" value="RVT_1"/>
    <property type="match status" value="1"/>
</dbReference>
<accession>A0A6J2XTD2</accession>
<evidence type="ECO:0000259" key="2">
    <source>
        <dbReference type="Pfam" id="PF00078"/>
    </source>
</evidence>
<dbReference type="OrthoDB" id="6745526at2759"/>
<name>A0A6J2XTD2_SITOR</name>
<gene>
    <name evidence="4" type="primary">LOC115880697</name>
</gene>
<evidence type="ECO:0000313" key="4">
    <source>
        <dbReference type="RefSeq" id="XP_030753839.1"/>
    </source>
</evidence>
<dbReference type="RefSeq" id="XP_030753839.1">
    <property type="nucleotide sequence ID" value="XM_030897979.1"/>
</dbReference>
<feature type="domain" description="Reverse transcriptase" evidence="2">
    <location>
        <begin position="107"/>
        <end position="203"/>
    </location>
</feature>
<proteinExistence type="predicted"/>
<sequence>GAWSLLRKLGSSNPPTREPPEVSADQIAAKVITLSKAPSSKQQNANIKKQLTICRQKASAHSEYAKSFSVEEVDKALENTKSGKAPGFDGIRPEFLKNCGKHTRMWLKRMLLNRIGPLILEHTPVEQAGFRPHRSCVDQVLSLTTHIEAGFQKQLKTTVVYVDLTAAYDTVWREGLLYKFLVVPCSRIASLLNNMLDEGRQALPNNNRKKKE</sequence>
<dbReference type="InterPro" id="IPR000477">
    <property type="entry name" value="RT_dom"/>
</dbReference>
<dbReference type="AlphaFoldDB" id="A0A6J2XTD2"/>